<dbReference type="Gene3D" id="1.40.20.10">
    <property type="entry name" value="CHAD domain"/>
    <property type="match status" value="1"/>
</dbReference>
<organism evidence="2 3">
    <name type="scientific">Marinobacter maroccanus</name>
    <dbReference type="NCBI Taxonomy" id="2055143"/>
    <lineage>
        <taxon>Bacteria</taxon>
        <taxon>Pseudomonadati</taxon>
        <taxon>Pseudomonadota</taxon>
        <taxon>Gammaproteobacteria</taxon>
        <taxon>Pseudomonadales</taxon>
        <taxon>Marinobacteraceae</taxon>
        <taxon>Marinobacter</taxon>
    </lineage>
</organism>
<dbReference type="SMART" id="SM00880">
    <property type="entry name" value="CHAD"/>
    <property type="match status" value="1"/>
</dbReference>
<evidence type="ECO:0000259" key="1">
    <source>
        <dbReference type="PROSITE" id="PS51708"/>
    </source>
</evidence>
<proteinExistence type="predicted"/>
<dbReference type="RefSeq" id="WP_104323450.1">
    <property type="nucleotide sequence ID" value="NZ_PSSX01000028.1"/>
</dbReference>
<reference evidence="2 3" key="1">
    <citation type="submission" date="2018-01" db="EMBL/GenBank/DDBJ databases">
        <title>Complete genome sequences of the type strains of Marinobacter flavimaris and Marinobacter maroccanus.</title>
        <authorList>
            <person name="Palau M."/>
            <person name="Boujida N."/>
            <person name="Manresa A."/>
            <person name="Minana-Galbis D."/>
        </authorList>
    </citation>
    <scope>NUCLEOTIDE SEQUENCE [LARGE SCALE GENOMIC DNA]</scope>
    <source>
        <strain evidence="2 3">N4</strain>
    </source>
</reference>
<dbReference type="InterPro" id="IPR007899">
    <property type="entry name" value="CHAD_dom"/>
</dbReference>
<dbReference type="Proteomes" id="UP000239917">
    <property type="component" value="Unassembled WGS sequence"/>
</dbReference>
<evidence type="ECO:0000313" key="3">
    <source>
        <dbReference type="Proteomes" id="UP000239917"/>
    </source>
</evidence>
<dbReference type="InterPro" id="IPR038186">
    <property type="entry name" value="CHAD_dom_sf"/>
</dbReference>
<accession>A0A2S5Z524</accession>
<dbReference type="PANTHER" id="PTHR39339">
    <property type="entry name" value="SLR1444 PROTEIN"/>
    <property type="match status" value="1"/>
</dbReference>
<dbReference type="Pfam" id="PF05235">
    <property type="entry name" value="CHAD"/>
    <property type="match status" value="1"/>
</dbReference>
<sequence>MRYRLSPNGNFAKHLRRLMRSINDDIALSLLRACRDPETGVHEARKGCKEIRAMLRLVKPHMDNEDFSDNQSFYKEVSAKLSGNRDALVRTKTWNSLLAEMPSLQGAPADTVAGFLSSQTQLDPLAEKGSDFFLDLALEVDAHNKEPKNWSLPKSLSDLVPNLKKIYQKARKAEKKARESEEIEDFHEFRKRSKDLFYCLRILRPMFGKGLKSKVSQLQNLTETQGDANDYAVLRDFLIDHREALELDEKDFELVKNAIQAKLHNLQDRAHSEAKHLLSESPGAFIKLL</sequence>
<protein>
    <submittedName>
        <fullName evidence="2">Metal-chelation protein CHAD</fullName>
    </submittedName>
</protein>
<dbReference type="AlphaFoldDB" id="A0A2S5Z524"/>
<name>A0A2S5Z524_9GAMM</name>
<keyword evidence="3" id="KW-1185">Reference proteome</keyword>
<gene>
    <name evidence="2" type="ORF">KEHDKFFH_19565</name>
</gene>
<feature type="domain" description="CHAD" evidence="1">
    <location>
        <begin position="8"/>
        <end position="289"/>
    </location>
</feature>
<dbReference type="OrthoDB" id="9810907at2"/>
<dbReference type="EMBL" id="PSSX01000028">
    <property type="protein sequence ID" value="PPI82473.1"/>
    <property type="molecule type" value="Genomic_DNA"/>
</dbReference>
<dbReference type="PANTHER" id="PTHR39339:SF1">
    <property type="entry name" value="CHAD DOMAIN-CONTAINING PROTEIN"/>
    <property type="match status" value="1"/>
</dbReference>
<evidence type="ECO:0000313" key="2">
    <source>
        <dbReference type="EMBL" id="PPI82473.1"/>
    </source>
</evidence>
<comment type="caution">
    <text evidence="2">The sequence shown here is derived from an EMBL/GenBank/DDBJ whole genome shotgun (WGS) entry which is preliminary data.</text>
</comment>
<dbReference type="PROSITE" id="PS51708">
    <property type="entry name" value="CHAD"/>
    <property type="match status" value="1"/>
</dbReference>